<name>A0A061J608_TRYRA</name>
<dbReference type="EMBL" id="AUPL01003560">
    <property type="protein sequence ID" value="ESL08732.1"/>
    <property type="molecule type" value="Genomic_DNA"/>
</dbReference>
<gene>
    <name evidence="2" type="ORF">TRSC58_03560</name>
</gene>
<dbReference type="OrthoDB" id="245289at2759"/>
<proteinExistence type="predicted"/>
<dbReference type="Proteomes" id="UP000031737">
    <property type="component" value="Unassembled WGS sequence"/>
</dbReference>
<accession>A0A061J608</accession>
<keyword evidence="3" id="KW-1185">Reference proteome</keyword>
<evidence type="ECO:0000313" key="3">
    <source>
        <dbReference type="Proteomes" id="UP000031737"/>
    </source>
</evidence>
<protein>
    <submittedName>
        <fullName evidence="2">Uncharacterized protein</fullName>
    </submittedName>
</protein>
<sequence length="326" mass="35105">MPYRLLVTNVPLRVGKEEFYDYVRAHVGGEAVVNALLIMRPGNTGASPHMSSTGAALVDYSVKSAADAARRVDFFVDGASVMMKAVGSVPAPGRHAEILAEEGREAYQRLRCGVSHADRRAIRGDAAARQKRRRGDDNAVAPHVGDRSTGDTNINGNPNDEEVELRLVGVPHEVYGSLFGEDLAGAGAQLTCQPTFDLFADVALSVRRATLGELLSLRRITDDEALIRVSADTAEALLERAVNGLQLLIQPTTTTDGAKEPAKAPCDNYLLSVRQPRPRVQITGDNFELATKHEVVGAMARIMELTNAKVAGFMDSFGNFLLPSVK</sequence>
<dbReference type="VEuPathDB" id="TriTrypDB:TRSC58_03560"/>
<evidence type="ECO:0000256" key="1">
    <source>
        <dbReference type="SAM" id="MobiDB-lite"/>
    </source>
</evidence>
<organism evidence="2 3">
    <name type="scientific">Trypanosoma rangeli SC58</name>
    <dbReference type="NCBI Taxonomy" id="429131"/>
    <lineage>
        <taxon>Eukaryota</taxon>
        <taxon>Discoba</taxon>
        <taxon>Euglenozoa</taxon>
        <taxon>Kinetoplastea</taxon>
        <taxon>Metakinetoplastina</taxon>
        <taxon>Trypanosomatida</taxon>
        <taxon>Trypanosomatidae</taxon>
        <taxon>Trypanosoma</taxon>
        <taxon>Herpetosoma</taxon>
    </lineage>
</organism>
<comment type="caution">
    <text evidence="2">The sequence shown here is derived from an EMBL/GenBank/DDBJ whole genome shotgun (WGS) entry which is preliminary data.</text>
</comment>
<dbReference type="AlphaFoldDB" id="A0A061J608"/>
<evidence type="ECO:0000313" key="2">
    <source>
        <dbReference type="EMBL" id="ESL08732.1"/>
    </source>
</evidence>
<feature type="region of interest" description="Disordered" evidence="1">
    <location>
        <begin position="123"/>
        <end position="159"/>
    </location>
</feature>
<reference evidence="2 3" key="1">
    <citation type="submission" date="2013-07" db="EMBL/GenBank/DDBJ databases">
        <authorList>
            <person name="Stoco P.H."/>
            <person name="Wagner G."/>
            <person name="Gerber A."/>
            <person name="Zaha A."/>
            <person name="Thompson C."/>
            <person name="Bartholomeu D.C."/>
            <person name="Luckemeyer D.D."/>
            <person name="Bahia D."/>
            <person name="Loreto E."/>
            <person name="Prestes E.B."/>
            <person name="Lima F.M."/>
            <person name="Rodrigues-Luiz G."/>
            <person name="Vallejo G.A."/>
            <person name="Filho J.F."/>
            <person name="Monteiro K.M."/>
            <person name="Tyler K.M."/>
            <person name="de Almeida L.G."/>
            <person name="Ortiz M.F."/>
            <person name="Siervo M.A."/>
            <person name="de Moraes M.H."/>
            <person name="Cunha O.L."/>
            <person name="Mendonca-Neto R."/>
            <person name="Silva R."/>
            <person name="Teixeira S.M."/>
            <person name="Murta S.M."/>
            <person name="Sincero T.C."/>
            <person name="Mendes T.A."/>
            <person name="Urmenyi T.P."/>
            <person name="Silva V.G."/>
            <person name="da Rocha W.D."/>
            <person name="Andersson B."/>
            <person name="Romanha A.J."/>
            <person name="Steindel M."/>
            <person name="de Vasconcelos A.T."/>
            <person name="Grisard E.C."/>
        </authorList>
    </citation>
    <scope>NUCLEOTIDE SEQUENCE [LARGE SCALE GENOMIC DNA]</scope>
    <source>
        <strain evidence="2 3">SC58</strain>
    </source>
</reference>